<comment type="similarity">
    <text evidence="2">Belongs to the membrane fusion protein (MFP) (TC 8.A.1) family.</text>
</comment>
<evidence type="ECO:0000256" key="3">
    <source>
        <dbReference type="ARBA" id="ARBA00022448"/>
    </source>
</evidence>
<dbReference type="Pfam" id="PF25876">
    <property type="entry name" value="HH_MFP_RND"/>
    <property type="match status" value="1"/>
</dbReference>
<evidence type="ECO:0000259" key="7">
    <source>
        <dbReference type="Pfam" id="PF25967"/>
    </source>
</evidence>
<evidence type="ECO:0000259" key="6">
    <source>
        <dbReference type="Pfam" id="PF25917"/>
    </source>
</evidence>
<evidence type="ECO:0000256" key="2">
    <source>
        <dbReference type="ARBA" id="ARBA00009477"/>
    </source>
</evidence>
<dbReference type="SUPFAM" id="SSF111369">
    <property type="entry name" value="HlyD-like secretion proteins"/>
    <property type="match status" value="1"/>
</dbReference>
<organism evidence="8 9">
    <name type="scientific">Dickeya undicola</name>
    <dbReference type="NCBI Taxonomy" id="1577887"/>
    <lineage>
        <taxon>Bacteria</taxon>
        <taxon>Pseudomonadati</taxon>
        <taxon>Pseudomonadota</taxon>
        <taxon>Gammaproteobacteria</taxon>
        <taxon>Enterobacterales</taxon>
        <taxon>Pectobacteriaceae</taxon>
        <taxon>Dickeya</taxon>
    </lineage>
</organism>
<comment type="subcellular location">
    <subcellularLocation>
        <location evidence="1">Cell envelope</location>
    </subcellularLocation>
</comment>
<dbReference type="PANTHER" id="PTHR30469:SF38">
    <property type="entry name" value="HLYD FAMILY SECRETION PROTEIN"/>
    <property type="match status" value="1"/>
</dbReference>
<dbReference type="EMBL" id="RJLS01000001">
    <property type="protein sequence ID" value="RNM28727.1"/>
    <property type="molecule type" value="Genomic_DNA"/>
</dbReference>
<evidence type="ECO:0000256" key="1">
    <source>
        <dbReference type="ARBA" id="ARBA00004196"/>
    </source>
</evidence>
<dbReference type="Gene3D" id="2.40.50.100">
    <property type="match status" value="1"/>
</dbReference>
<gene>
    <name evidence="8" type="ORF">EFS38_00345</name>
</gene>
<feature type="domain" description="Multidrug resistance protein MdtA-like alpha-helical hairpin" evidence="5">
    <location>
        <begin position="102"/>
        <end position="168"/>
    </location>
</feature>
<evidence type="ECO:0000313" key="9">
    <source>
        <dbReference type="Proteomes" id="UP000271870"/>
    </source>
</evidence>
<evidence type="ECO:0000313" key="8">
    <source>
        <dbReference type="EMBL" id="RNM28727.1"/>
    </source>
</evidence>
<evidence type="ECO:0000256" key="4">
    <source>
        <dbReference type="SAM" id="SignalP"/>
    </source>
</evidence>
<evidence type="ECO:0000259" key="5">
    <source>
        <dbReference type="Pfam" id="PF25876"/>
    </source>
</evidence>
<dbReference type="Proteomes" id="UP000271870">
    <property type="component" value="Unassembled WGS sequence"/>
</dbReference>
<protein>
    <submittedName>
        <fullName evidence="8">Efflux RND transporter periplasmic adaptor subunit</fullName>
    </submittedName>
</protein>
<dbReference type="InterPro" id="IPR006143">
    <property type="entry name" value="RND_pump_MFP"/>
</dbReference>
<dbReference type="InterPro" id="IPR058627">
    <property type="entry name" value="MdtA-like_C"/>
</dbReference>
<dbReference type="NCBIfam" id="TIGR01730">
    <property type="entry name" value="RND_mfp"/>
    <property type="match status" value="1"/>
</dbReference>
<dbReference type="Gene3D" id="2.40.30.170">
    <property type="match status" value="1"/>
</dbReference>
<dbReference type="InterPro" id="IPR058624">
    <property type="entry name" value="MdtA-like_HH"/>
</dbReference>
<dbReference type="PANTHER" id="PTHR30469">
    <property type="entry name" value="MULTIDRUG RESISTANCE PROTEIN MDTA"/>
    <property type="match status" value="1"/>
</dbReference>
<dbReference type="PROSITE" id="PS51257">
    <property type="entry name" value="PROKAR_LIPOPROTEIN"/>
    <property type="match status" value="1"/>
</dbReference>
<dbReference type="InterPro" id="IPR058625">
    <property type="entry name" value="MdtA-like_BSH"/>
</dbReference>
<keyword evidence="4" id="KW-0732">Signal</keyword>
<keyword evidence="9" id="KW-1185">Reference proteome</keyword>
<keyword evidence="3" id="KW-0813">Transport</keyword>
<feature type="domain" description="Multidrug resistance protein MdtA-like C-terminal permuted SH3" evidence="7">
    <location>
        <begin position="294"/>
        <end position="344"/>
    </location>
</feature>
<dbReference type="Pfam" id="PF25967">
    <property type="entry name" value="RND-MFP_C"/>
    <property type="match status" value="1"/>
</dbReference>
<feature type="domain" description="Multidrug resistance protein MdtA-like barrel-sandwich hybrid" evidence="6">
    <location>
        <begin position="64"/>
        <end position="197"/>
    </location>
</feature>
<dbReference type="Gene3D" id="1.10.287.470">
    <property type="entry name" value="Helix hairpin bin"/>
    <property type="match status" value="1"/>
</dbReference>
<feature type="signal peptide" evidence="4">
    <location>
        <begin position="1"/>
        <end position="20"/>
    </location>
</feature>
<sequence>MRCIQCVTYGLCCAFLLMLAGCYRQKNEITGTIHPVRAMQVSSAEYRPDIEVTGEIKAKIQTELSFKVGGKVTERRVNIGTLVKAGDVLARLDDTEQRADVEEAQATLRSAQATLQRKTLTYQRYKALLPARVIAKADYDQTLTDMIAAQNSVASAQADLATAMDNLSNTTLKADADGVITALNIESGQVVSAAQSALTLAHNGTRDAVFNVFEAYFINGEPLKTVNIHPIDESGYQATGVIREISPIIDSATGTIRVKVSLPKESPWPLGTPITGQFHQDTRNGIVLPWTSMDSNYGAPAVWVINTSTHEVSMRNVTVAQYRSGDFIITKGLQPNEWVVVDGGRFLREGQTVSWGEN</sequence>
<comment type="caution">
    <text evidence="8">The sequence shown here is derived from an EMBL/GenBank/DDBJ whole genome shotgun (WGS) entry which is preliminary data.</text>
</comment>
<dbReference type="Pfam" id="PF25917">
    <property type="entry name" value="BSH_RND"/>
    <property type="match status" value="1"/>
</dbReference>
<dbReference type="Gene3D" id="2.40.420.20">
    <property type="match status" value="1"/>
</dbReference>
<proteinExistence type="inferred from homology"/>
<accession>A0ABX9X1T2</accession>
<feature type="chain" id="PRO_5047153158" evidence="4">
    <location>
        <begin position="21"/>
        <end position="358"/>
    </location>
</feature>
<name>A0ABX9X1T2_9GAMM</name>
<reference evidence="8 9" key="1">
    <citation type="submission" date="2018-11" db="EMBL/GenBank/DDBJ databases">
        <title>Characterization of surface water Dickeya isolates.</title>
        <authorList>
            <person name="Van Gijsegem F."/>
            <person name="Pedron J."/>
        </authorList>
    </citation>
    <scope>NUCLEOTIDE SEQUENCE [LARGE SCALE GENOMIC DNA]</scope>
    <source>
        <strain evidence="8 9">FVG10-MFV-A16</strain>
    </source>
</reference>